<dbReference type="AlphaFoldDB" id="A0A834ZXM1"/>
<name>A0A834ZXM1_9POAL</name>
<evidence type="ECO:0000259" key="5">
    <source>
        <dbReference type="Pfam" id="PF00481"/>
    </source>
</evidence>
<keyword evidence="4" id="KW-1133">Transmembrane helix</keyword>
<dbReference type="OrthoDB" id="420076at2759"/>
<dbReference type="GO" id="GO:0004722">
    <property type="term" value="F:protein serine/threonine phosphatase activity"/>
    <property type="evidence" value="ECO:0007669"/>
    <property type="project" value="UniProtKB-EC"/>
</dbReference>
<dbReference type="EC" id="3.1.3.16" evidence="1"/>
<keyword evidence="4" id="KW-0812">Transmembrane</keyword>
<feature type="domain" description="PPM-type phosphatase" evidence="5">
    <location>
        <begin position="3"/>
        <end position="58"/>
    </location>
</feature>
<evidence type="ECO:0000256" key="3">
    <source>
        <dbReference type="ARBA" id="ARBA00048336"/>
    </source>
</evidence>
<comment type="caution">
    <text evidence="6">The sequence shown here is derived from an EMBL/GenBank/DDBJ whole genome shotgun (WGS) entry which is preliminary data.</text>
</comment>
<keyword evidence="7" id="KW-1185">Reference proteome</keyword>
<dbReference type="Pfam" id="PF00481">
    <property type="entry name" value="PP2C"/>
    <property type="match status" value="1"/>
</dbReference>
<dbReference type="Proteomes" id="UP000636709">
    <property type="component" value="Unassembled WGS sequence"/>
</dbReference>
<dbReference type="InterPro" id="IPR036457">
    <property type="entry name" value="PPM-type-like_dom_sf"/>
</dbReference>
<proteinExistence type="predicted"/>
<gene>
    <name evidence="6" type="ORF">HU200_066673</name>
</gene>
<reference evidence="6" key="1">
    <citation type="submission" date="2020-07" db="EMBL/GenBank/DDBJ databases">
        <title>Genome sequence and genetic diversity analysis of an under-domesticated orphan crop, white fonio (Digitaria exilis).</title>
        <authorList>
            <person name="Bennetzen J.L."/>
            <person name="Chen S."/>
            <person name="Ma X."/>
            <person name="Wang X."/>
            <person name="Yssel A.E.J."/>
            <person name="Chaluvadi S.R."/>
            <person name="Johnson M."/>
            <person name="Gangashetty P."/>
            <person name="Hamidou F."/>
            <person name="Sanogo M.D."/>
            <person name="Zwaenepoel A."/>
            <person name="Wallace J."/>
            <person name="Van De Peer Y."/>
            <person name="Van Deynze A."/>
        </authorList>
    </citation>
    <scope>NUCLEOTIDE SEQUENCE</scope>
    <source>
        <tissue evidence="6">Leaves</tissue>
    </source>
</reference>
<dbReference type="InterPro" id="IPR001932">
    <property type="entry name" value="PPM-type_phosphatase-like_dom"/>
</dbReference>
<comment type="catalytic activity">
    <reaction evidence="2">
        <text>O-phospho-L-seryl-[protein] + H2O = L-seryl-[protein] + phosphate</text>
        <dbReference type="Rhea" id="RHEA:20629"/>
        <dbReference type="Rhea" id="RHEA-COMP:9863"/>
        <dbReference type="Rhea" id="RHEA-COMP:11604"/>
        <dbReference type="ChEBI" id="CHEBI:15377"/>
        <dbReference type="ChEBI" id="CHEBI:29999"/>
        <dbReference type="ChEBI" id="CHEBI:43474"/>
        <dbReference type="ChEBI" id="CHEBI:83421"/>
        <dbReference type="EC" id="3.1.3.16"/>
    </reaction>
</comment>
<dbReference type="EMBL" id="JACEFO010003178">
    <property type="protein sequence ID" value="KAF8643619.1"/>
    <property type="molecule type" value="Genomic_DNA"/>
</dbReference>
<dbReference type="SUPFAM" id="SSF81606">
    <property type="entry name" value="PP2C-like"/>
    <property type="match status" value="1"/>
</dbReference>
<evidence type="ECO:0000313" key="7">
    <source>
        <dbReference type="Proteomes" id="UP000636709"/>
    </source>
</evidence>
<evidence type="ECO:0000313" key="6">
    <source>
        <dbReference type="EMBL" id="KAF8643619.1"/>
    </source>
</evidence>
<dbReference type="Gene3D" id="3.60.40.10">
    <property type="entry name" value="PPM-type phosphatase domain"/>
    <property type="match status" value="1"/>
</dbReference>
<evidence type="ECO:0000256" key="4">
    <source>
        <dbReference type="SAM" id="Phobius"/>
    </source>
</evidence>
<organism evidence="6 7">
    <name type="scientific">Digitaria exilis</name>
    <dbReference type="NCBI Taxonomy" id="1010633"/>
    <lineage>
        <taxon>Eukaryota</taxon>
        <taxon>Viridiplantae</taxon>
        <taxon>Streptophyta</taxon>
        <taxon>Embryophyta</taxon>
        <taxon>Tracheophyta</taxon>
        <taxon>Spermatophyta</taxon>
        <taxon>Magnoliopsida</taxon>
        <taxon>Liliopsida</taxon>
        <taxon>Poales</taxon>
        <taxon>Poaceae</taxon>
        <taxon>PACMAD clade</taxon>
        <taxon>Panicoideae</taxon>
        <taxon>Panicodae</taxon>
        <taxon>Paniceae</taxon>
        <taxon>Anthephorinae</taxon>
        <taxon>Digitaria</taxon>
    </lineage>
</organism>
<accession>A0A834ZXM1</accession>
<keyword evidence="4" id="KW-0472">Membrane</keyword>
<sequence length="60" mass="6612">MVVERQAHDEFMILGSGGLWGVVAPAQACAFVRQRLRWESQVDARGSADMLANMAVHRGQ</sequence>
<evidence type="ECO:0000256" key="2">
    <source>
        <dbReference type="ARBA" id="ARBA00047761"/>
    </source>
</evidence>
<evidence type="ECO:0000256" key="1">
    <source>
        <dbReference type="ARBA" id="ARBA00013081"/>
    </source>
</evidence>
<feature type="transmembrane region" description="Helical" evidence="4">
    <location>
        <begin position="12"/>
        <end position="32"/>
    </location>
</feature>
<protein>
    <recommendedName>
        <fullName evidence="1">protein-serine/threonine phosphatase</fullName>
        <ecNumber evidence="1">3.1.3.16</ecNumber>
    </recommendedName>
</protein>
<comment type="catalytic activity">
    <reaction evidence="3">
        <text>O-phospho-L-threonyl-[protein] + H2O = L-threonyl-[protein] + phosphate</text>
        <dbReference type="Rhea" id="RHEA:47004"/>
        <dbReference type="Rhea" id="RHEA-COMP:11060"/>
        <dbReference type="Rhea" id="RHEA-COMP:11605"/>
        <dbReference type="ChEBI" id="CHEBI:15377"/>
        <dbReference type="ChEBI" id="CHEBI:30013"/>
        <dbReference type="ChEBI" id="CHEBI:43474"/>
        <dbReference type="ChEBI" id="CHEBI:61977"/>
        <dbReference type="EC" id="3.1.3.16"/>
    </reaction>
</comment>